<keyword evidence="1" id="KW-1133">Transmembrane helix</keyword>
<evidence type="ECO:0000313" key="2">
    <source>
        <dbReference type="EMBL" id="MCZ8545085.1"/>
    </source>
</evidence>
<accession>A0ABT4QU25</accession>
<sequence length="80" mass="8790">MQLVPIIAPLIEKAVPYLLLGLAGLLGLWRLYRKGKTDQKAAQAAEEAKARAVADKVDIEVGALPADKVRQELKTWDPKQ</sequence>
<reference evidence="2" key="1">
    <citation type="submission" date="2022-11" db="EMBL/GenBank/DDBJ databases">
        <authorList>
            <person name="Coimbra C."/>
        </authorList>
    </citation>
    <scope>NUCLEOTIDE SEQUENCE</scope>
    <source>
        <strain evidence="2">Jales19</strain>
    </source>
</reference>
<organism evidence="2 3">
    <name type="scientific">Mesorhizobium qingshengii</name>
    <dbReference type="NCBI Taxonomy" id="1165689"/>
    <lineage>
        <taxon>Bacteria</taxon>
        <taxon>Pseudomonadati</taxon>
        <taxon>Pseudomonadota</taxon>
        <taxon>Alphaproteobacteria</taxon>
        <taxon>Hyphomicrobiales</taxon>
        <taxon>Phyllobacteriaceae</taxon>
        <taxon>Mesorhizobium</taxon>
    </lineage>
</organism>
<keyword evidence="1" id="KW-0472">Membrane</keyword>
<keyword evidence="1" id="KW-0812">Transmembrane</keyword>
<keyword evidence="3" id="KW-1185">Reference proteome</keyword>
<gene>
    <name evidence="2" type="ORF">OOJ09_12900</name>
</gene>
<name>A0ABT4QU25_9HYPH</name>
<dbReference type="Proteomes" id="UP001152178">
    <property type="component" value="Unassembled WGS sequence"/>
</dbReference>
<evidence type="ECO:0000256" key="1">
    <source>
        <dbReference type="SAM" id="Phobius"/>
    </source>
</evidence>
<proteinExistence type="predicted"/>
<evidence type="ECO:0000313" key="3">
    <source>
        <dbReference type="Proteomes" id="UP001152178"/>
    </source>
</evidence>
<feature type="transmembrane region" description="Helical" evidence="1">
    <location>
        <begin position="14"/>
        <end position="32"/>
    </location>
</feature>
<dbReference type="EMBL" id="JAPFQA010000004">
    <property type="protein sequence ID" value="MCZ8545085.1"/>
    <property type="molecule type" value="Genomic_DNA"/>
</dbReference>
<dbReference type="RefSeq" id="WP_269905579.1">
    <property type="nucleotide sequence ID" value="NZ_JAPFQA010000004.1"/>
</dbReference>
<protein>
    <submittedName>
        <fullName evidence="2">ABC transporter permease</fullName>
    </submittedName>
</protein>
<comment type="caution">
    <text evidence="2">The sequence shown here is derived from an EMBL/GenBank/DDBJ whole genome shotgun (WGS) entry which is preliminary data.</text>
</comment>